<evidence type="ECO:0000313" key="6">
    <source>
        <dbReference type="Proteomes" id="UP001240250"/>
    </source>
</evidence>
<dbReference type="SUPFAM" id="SSF51735">
    <property type="entry name" value="NAD(P)-binding Rossmann-fold domains"/>
    <property type="match status" value="1"/>
</dbReference>
<dbReference type="Proteomes" id="UP001240250">
    <property type="component" value="Unassembled WGS sequence"/>
</dbReference>
<evidence type="ECO:0000259" key="3">
    <source>
        <dbReference type="Pfam" id="PF01408"/>
    </source>
</evidence>
<dbReference type="SUPFAM" id="SSF55347">
    <property type="entry name" value="Glyceraldehyde-3-phosphate dehydrogenase-like, C-terminal domain"/>
    <property type="match status" value="1"/>
</dbReference>
<comment type="caution">
    <text evidence="5">The sequence shown here is derived from an EMBL/GenBank/DDBJ whole genome shotgun (WGS) entry which is preliminary data.</text>
</comment>
<evidence type="ECO:0000256" key="2">
    <source>
        <dbReference type="ARBA" id="ARBA00023027"/>
    </source>
</evidence>
<dbReference type="Gene3D" id="3.30.360.10">
    <property type="entry name" value="Dihydrodipicolinate Reductase, domain 2"/>
    <property type="match status" value="1"/>
</dbReference>
<name>A0ABU0GK48_9CELL</name>
<dbReference type="PANTHER" id="PTHR43818:SF11">
    <property type="entry name" value="BCDNA.GH03377"/>
    <property type="match status" value="1"/>
</dbReference>
<organism evidence="5 6">
    <name type="scientific">Cellulomonas iranensis</name>
    <dbReference type="NCBI Taxonomy" id="76862"/>
    <lineage>
        <taxon>Bacteria</taxon>
        <taxon>Bacillati</taxon>
        <taxon>Actinomycetota</taxon>
        <taxon>Actinomycetes</taxon>
        <taxon>Micrococcales</taxon>
        <taxon>Cellulomonadaceae</taxon>
        <taxon>Cellulomonas</taxon>
    </lineage>
</organism>
<dbReference type="PANTHER" id="PTHR43818">
    <property type="entry name" value="BCDNA.GH03377"/>
    <property type="match status" value="1"/>
</dbReference>
<dbReference type="Pfam" id="PF01408">
    <property type="entry name" value="GFO_IDH_MocA"/>
    <property type="match status" value="1"/>
</dbReference>
<dbReference type="Gene3D" id="3.40.50.720">
    <property type="entry name" value="NAD(P)-binding Rossmann-like Domain"/>
    <property type="match status" value="1"/>
</dbReference>
<dbReference type="InterPro" id="IPR050463">
    <property type="entry name" value="Gfo/Idh/MocA_oxidrdct_glycsds"/>
</dbReference>
<evidence type="ECO:0000313" key="5">
    <source>
        <dbReference type="EMBL" id="MDQ0424927.1"/>
    </source>
</evidence>
<dbReference type="InterPro" id="IPR036291">
    <property type="entry name" value="NAD(P)-bd_dom_sf"/>
</dbReference>
<gene>
    <name evidence="5" type="ORF">JO380_001308</name>
</gene>
<protein>
    <submittedName>
        <fullName evidence="5">Dehydrogenase</fullName>
    </submittedName>
</protein>
<feature type="domain" description="GFO/IDH/MocA-like oxidoreductase" evidence="4">
    <location>
        <begin position="130"/>
        <end position="264"/>
    </location>
</feature>
<keyword evidence="1" id="KW-0560">Oxidoreductase</keyword>
<dbReference type="InterPro" id="IPR055170">
    <property type="entry name" value="GFO_IDH_MocA-like_dom"/>
</dbReference>
<sequence length="377" mass="38422">MSRVGVGVVGVGVISRTYLETLTAHGGVDVVAVADLDRDRARHVADQHPGTRAVDVATLLADPAVDVVLNLTVPLAHEEVALAAIGAGKHVFGEKPLTATPEGARRVLAAADAAGVRVGCAPDTVLGTGVQAARAVVEAGTIGRPSSALATWVSPGHEGWHPQPDFYYRAGGGPLLDMGPYYLTALVHLLGPVTHVQGAAGRARDERVIGSGPRAGERVPVEVATHVTGLLEHADGAISTVTVSFDGGRSRARPVEVHGERGSVSVPDPNAFDGEVEVWTPDAGWHVVPPGAGYAGSARGIGLLDMVDAVGPGGGAHRASGELAAHVLEVMTSLLASAEGAGRVPVASRPVVPPLVPLTARDAWCAPQPRGVVAAER</sequence>
<evidence type="ECO:0000259" key="4">
    <source>
        <dbReference type="Pfam" id="PF22725"/>
    </source>
</evidence>
<dbReference type="EMBL" id="JAUSVM010000001">
    <property type="protein sequence ID" value="MDQ0424927.1"/>
    <property type="molecule type" value="Genomic_DNA"/>
</dbReference>
<keyword evidence="2" id="KW-0520">NAD</keyword>
<reference evidence="5 6" key="1">
    <citation type="submission" date="2023-07" db="EMBL/GenBank/DDBJ databases">
        <title>Sequencing the genomes of 1000 actinobacteria strains.</title>
        <authorList>
            <person name="Klenk H.-P."/>
        </authorList>
    </citation>
    <scope>NUCLEOTIDE SEQUENCE [LARGE SCALE GENOMIC DNA]</scope>
    <source>
        <strain evidence="5 6">DSM 14785</strain>
    </source>
</reference>
<proteinExistence type="predicted"/>
<feature type="domain" description="Gfo/Idh/MocA-like oxidoreductase N-terminal" evidence="3">
    <location>
        <begin position="5"/>
        <end position="119"/>
    </location>
</feature>
<accession>A0ABU0GK48</accession>
<dbReference type="Pfam" id="PF22725">
    <property type="entry name" value="GFO_IDH_MocA_C3"/>
    <property type="match status" value="1"/>
</dbReference>
<dbReference type="RefSeq" id="WP_070320620.1">
    <property type="nucleotide sequence ID" value="NZ_JAUSVM010000001.1"/>
</dbReference>
<keyword evidence="6" id="KW-1185">Reference proteome</keyword>
<dbReference type="InterPro" id="IPR000683">
    <property type="entry name" value="Gfo/Idh/MocA-like_OxRdtase_N"/>
</dbReference>
<evidence type="ECO:0000256" key="1">
    <source>
        <dbReference type="ARBA" id="ARBA00023002"/>
    </source>
</evidence>